<evidence type="ECO:0000313" key="5">
    <source>
        <dbReference type="Proteomes" id="UP000076858"/>
    </source>
</evidence>
<comment type="caution">
    <text evidence="4">The sequence shown here is derived from an EMBL/GenBank/DDBJ whole genome shotgun (WGS) entry which is preliminary data.</text>
</comment>
<accession>A0A165ADW4</accession>
<dbReference type="PANTHER" id="PTHR21177">
    <property type="entry name" value="IP06524P-RELATED"/>
    <property type="match status" value="1"/>
</dbReference>
<dbReference type="OrthoDB" id="6338576at2759"/>
<sequence>MKRFKSLNPFLLQTFLFVFLLSEIFGLPHCVKRGKRQTSGDVIEEKLSVKSSDSGKLDDPHIGKDVEKKLEKPRWLGGELYVSNKEQKRILKNLGAHYKKSMELAQSLLTDIVEIWWRIEDTSKDADPITEGPDSYNLADLLLLAKDSGLCHETHTLPSSEDEDKPKPVGGSDLNETLSENEDPQLESSLTSNTTVLQPPKKSETKEDLVRHLKSLGDELEQSDQELPPKLLTDFKEAWLRIANKSNEFFDVRIPQSRLEEEDLRTYTARLLFLANDRPCEAPDETFFKGHCLLLGQTDHCPENMEMNDGPKNQGFCDCAPLDPTKEKSELRVVFSVQKKKCYPQNTQGPCPNGQWFVLKNNIPQCEENSGGCPTDGRHVYWSPDAGVLMAKKCWEIGTKGPCDPDERLHLRQDTGDVEVYCDRNLVSVLSSVIIPPVPAYRAACQAGSYRKQRLKCERPFL</sequence>
<dbReference type="Proteomes" id="UP000076858">
    <property type="component" value="Unassembled WGS sequence"/>
</dbReference>
<feature type="compositionally biased region" description="Polar residues" evidence="1">
    <location>
        <begin position="186"/>
        <end position="197"/>
    </location>
</feature>
<proteinExistence type="predicted"/>
<feature type="domain" description="DUF4789" evidence="3">
    <location>
        <begin position="300"/>
        <end position="403"/>
    </location>
</feature>
<reference evidence="4 5" key="1">
    <citation type="submission" date="2016-03" db="EMBL/GenBank/DDBJ databases">
        <title>EvidentialGene: Evidence-directed Construction of Genes on Genomes.</title>
        <authorList>
            <person name="Gilbert D.G."/>
            <person name="Choi J.-H."/>
            <person name="Mockaitis K."/>
            <person name="Colbourne J."/>
            <person name="Pfrender M."/>
        </authorList>
    </citation>
    <scope>NUCLEOTIDE SEQUENCE [LARGE SCALE GENOMIC DNA]</scope>
    <source>
        <strain evidence="4 5">Xinb3</strain>
        <tissue evidence="4">Complete organism</tissue>
    </source>
</reference>
<evidence type="ECO:0000256" key="1">
    <source>
        <dbReference type="SAM" id="MobiDB-lite"/>
    </source>
</evidence>
<feature type="region of interest" description="Disordered" evidence="1">
    <location>
        <begin position="153"/>
        <end position="209"/>
    </location>
</feature>
<name>A0A165ADW4_9CRUS</name>
<dbReference type="EMBL" id="LRGB01000626">
    <property type="protein sequence ID" value="KZS17506.1"/>
    <property type="molecule type" value="Genomic_DNA"/>
</dbReference>
<organism evidence="4 5">
    <name type="scientific">Daphnia magna</name>
    <dbReference type="NCBI Taxonomy" id="35525"/>
    <lineage>
        <taxon>Eukaryota</taxon>
        <taxon>Metazoa</taxon>
        <taxon>Ecdysozoa</taxon>
        <taxon>Arthropoda</taxon>
        <taxon>Crustacea</taxon>
        <taxon>Branchiopoda</taxon>
        <taxon>Diplostraca</taxon>
        <taxon>Cladocera</taxon>
        <taxon>Anomopoda</taxon>
        <taxon>Daphniidae</taxon>
        <taxon>Daphnia</taxon>
    </lineage>
</organism>
<dbReference type="Pfam" id="PF16033">
    <property type="entry name" value="DUF4789"/>
    <property type="match status" value="1"/>
</dbReference>
<gene>
    <name evidence="4" type="ORF">APZ42_016368</name>
</gene>
<keyword evidence="2" id="KW-0732">Signal</keyword>
<feature type="signal peptide" evidence="2">
    <location>
        <begin position="1"/>
        <end position="26"/>
    </location>
</feature>
<evidence type="ECO:0000259" key="3">
    <source>
        <dbReference type="Pfam" id="PF16033"/>
    </source>
</evidence>
<evidence type="ECO:0000256" key="2">
    <source>
        <dbReference type="SAM" id="SignalP"/>
    </source>
</evidence>
<keyword evidence="5" id="KW-1185">Reference proteome</keyword>
<dbReference type="PANTHER" id="PTHR21177:SF4">
    <property type="entry name" value="IP06524P"/>
    <property type="match status" value="1"/>
</dbReference>
<protein>
    <recommendedName>
        <fullName evidence="3">DUF4789 domain-containing protein</fullName>
    </recommendedName>
</protein>
<dbReference type="InterPro" id="IPR031993">
    <property type="entry name" value="DUF4789"/>
</dbReference>
<dbReference type="AlphaFoldDB" id="A0A165ADW4"/>
<feature type="chain" id="PRO_5007855251" description="DUF4789 domain-containing protein" evidence="2">
    <location>
        <begin position="27"/>
        <end position="462"/>
    </location>
</feature>
<evidence type="ECO:0000313" key="4">
    <source>
        <dbReference type="EMBL" id="KZS17506.1"/>
    </source>
</evidence>